<dbReference type="InterPro" id="IPR009057">
    <property type="entry name" value="Homeodomain-like_sf"/>
</dbReference>
<keyword evidence="2" id="KW-1185">Reference proteome</keyword>
<accession>A0A4R3MU67</accession>
<protein>
    <submittedName>
        <fullName evidence="1">Winged helix-turn helix protein</fullName>
    </submittedName>
</protein>
<dbReference type="Proteomes" id="UP000295717">
    <property type="component" value="Unassembled WGS sequence"/>
</dbReference>
<dbReference type="RefSeq" id="WP_132978454.1">
    <property type="nucleotide sequence ID" value="NZ_SMAO01000011.1"/>
</dbReference>
<organism evidence="1 2">
    <name type="scientific">Thiobaca trueperi</name>
    <dbReference type="NCBI Taxonomy" id="127458"/>
    <lineage>
        <taxon>Bacteria</taxon>
        <taxon>Pseudomonadati</taxon>
        <taxon>Pseudomonadota</taxon>
        <taxon>Gammaproteobacteria</taxon>
        <taxon>Chromatiales</taxon>
        <taxon>Chromatiaceae</taxon>
        <taxon>Thiobaca</taxon>
    </lineage>
</organism>
<sequence length="172" mass="19062">MKAPLFIRPLSADERLVLQTGLHSRDTFTRRRCQILLANAEGKTAPKIATQLGCATQTVLNALNAFVTEGMECLREKSHRTKSARTFLIQDTSAEQVFGLLRSNPSEFGRDPGLWTLSAVAEVAFEQGLTSRPVCEETIRQTFKRLGVDWMQAKSWGYPNLHDARQAAGLAG</sequence>
<dbReference type="OrthoDB" id="2375382at2"/>
<dbReference type="AlphaFoldDB" id="A0A4R3MU67"/>
<name>A0A4R3MU67_9GAMM</name>
<evidence type="ECO:0000313" key="2">
    <source>
        <dbReference type="Proteomes" id="UP000295717"/>
    </source>
</evidence>
<gene>
    <name evidence="1" type="ORF">EDC35_11140</name>
</gene>
<evidence type="ECO:0000313" key="1">
    <source>
        <dbReference type="EMBL" id="TCT18841.1"/>
    </source>
</evidence>
<dbReference type="SUPFAM" id="SSF46689">
    <property type="entry name" value="Homeodomain-like"/>
    <property type="match status" value="1"/>
</dbReference>
<reference evidence="1 2" key="1">
    <citation type="submission" date="2019-03" db="EMBL/GenBank/DDBJ databases">
        <title>Genomic Encyclopedia of Type Strains, Phase IV (KMG-IV): sequencing the most valuable type-strain genomes for metagenomic binning, comparative biology and taxonomic classification.</title>
        <authorList>
            <person name="Goeker M."/>
        </authorList>
    </citation>
    <scope>NUCLEOTIDE SEQUENCE [LARGE SCALE GENOMIC DNA]</scope>
    <source>
        <strain evidence="1 2">DSM 13587</strain>
    </source>
</reference>
<proteinExistence type="predicted"/>
<dbReference type="EMBL" id="SMAO01000011">
    <property type="protein sequence ID" value="TCT18841.1"/>
    <property type="molecule type" value="Genomic_DNA"/>
</dbReference>
<dbReference type="Pfam" id="PF13551">
    <property type="entry name" value="HTH_29"/>
    <property type="match status" value="1"/>
</dbReference>
<comment type="caution">
    <text evidence="1">The sequence shown here is derived from an EMBL/GenBank/DDBJ whole genome shotgun (WGS) entry which is preliminary data.</text>
</comment>